<keyword evidence="1" id="KW-0472">Membrane</keyword>
<dbReference type="AlphaFoldDB" id="A0A6N9PWW8"/>
<comment type="caution">
    <text evidence="2">The sequence shown here is derived from an EMBL/GenBank/DDBJ whole genome shotgun (WGS) entry which is preliminary data.</text>
</comment>
<sequence length="72" mass="8463">MTKRFSGLKRLLSGLFIHLLFAWGFITIIFGLGHSFNSLGLYKAFYFLSGFYSILFWVVDEVLRRKSNKHQK</sequence>
<keyword evidence="1" id="KW-1133">Transmembrane helix</keyword>
<protein>
    <submittedName>
        <fullName evidence="2">Uncharacterized protein</fullName>
    </submittedName>
</protein>
<reference evidence="2 3" key="1">
    <citation type="submission" date="2019-01" db="EMBL/GenBank/DDBJ databases">
        <title>Chengkuizengella sp. nov., isolated from deep-sea sediment of East Pacific Ocean.</title>
        <authorList>
            <person name="Yang J."/>
            <person name="Lai Q."/>
            <person name="Shao Z."/>
        </authorList>
    </citation>
    <scope>NUCLEOTIDE SEQUENCE [LARGE SCALE GENOMIC DNA]</scope>
    <source>
        <strain evidence="2 3">YPA3-1-1</strain>
    </source>
</reference>
<dbReference type="EMBL" id="SIJB01000004">
    <property type="protein sequence ID" value="NBI27497.1"/>
    <property type="molecule type" value="Genomic_DNA"/>
</dbReference>
<name>A0A6N9PWW8_9BACL</name>
<feature type="transmembrane region" description="Helical" evidence="1">
    <location>
        <begin position="12"/>
        <end position="32"/>
    </location>
</feature>
<dbReference type="Proteomes" id="UP000448943">
    <property type="component" value="Unassembled WGS sequence"/>
</dbReference>
<accession>A0A6N9PWW8</accession>
<proteinExistence type="predicted"/>
<feature type="transmembrane region" description="Helical" evidence="1">
    <location>
        <begin position="44"/>
        <end position="63"/>
    </location>
</feature>
<keyword evidence="1" id="KW-0812">Transmembrane</keyword>
<keyword evidence="3" id="KW-1185">Reference proteome</keyword>
<evidence type="ECO:0000313" key="3">
    <source>
        <dbReference type="Proteomes" id="UP000448943"/>
    </source>
</evidence>
<organism evidence="2 3">
    <name type="scientific">Chengkuizengella marina</name>
    <dbReference type="NCBI Taxonomy" id="2507566"/>
    <lineage>
        <taxon>Bacteria</taxon>
        <taxon>Bacillati</taxon>
        <taxon>Bacillota</taxon>
        <taxon>Bacilli</taxon>
        <taxon>Bacillales</taxon>
        <taxon>Paenibacillaceae</taxon>
        <taxon>Chengkuizengella</taxon>
    </lineage>
</organism>
<gene>
    <name evidence="2" type="ORF">ERL59_00755</name>
</gene>
<evidence type="ECO:0000313" key="2">
    <source>
        <dbReference type="EMBL" id="NBI27497.1"/>
    </source>
</evidence>
<evidence type="ECO:0000256" key="1">
    <source>
        <dbReference type="SAM" id="Phobius"/>
    </source>
</evidence>